<gene>
    <name evidence="3" type="ORF">BCF55_0888</name>
</gene>
<evidence type="ECO:0000256" key="2">
    <source>
        <dbReference type="ARBA" id="ARBA00022679"/>
    </source>
</evidence>
<reference evidence="3 4" key="1">
    <citation type="submission" date="2018-10" db="EMBL/GenBank/DDBJ databases">
        <title>Genomic Encyclopedia of Archaeal and Bacterial Type Strains, Phase II (KMG-II): from individual species to whole genera.</title>
        <authorList>
            <person name="Goeker M."/>
        </authorList>
    </citation>
    <scope>NUCLEOTIDE SEQUENCE [LARGE SCALE GENOMIC DNA]</scope>
    <source>
        <strain evidence="3 4">DSM 16510</strain>
    </source>
</reference>
<dbReference type="PANTHER" id="PTHR30160">
    <property type="entry name" value="TETRAACYLDISACCHARIDE 4'-KINASE-RELATED"/>
    <property type="match status" value="1"/>
</dbReference>
<dbReference type="AlphaFoldDB" id="A0A497XQQ2"/>
<protein>
    <submittedName>
        <fullName evidence="3">Heptosyltransferase-2</fullName>
    </submittedName>
</protein>
<dbReference type="CDD" id="cd03789">
    <property type="entry name" value="GT9_LPS_heptosyltransferase"/>
    <property type="match status" value="1"/>
</dbReference>
<dbReference type="OrthoDB" id="9760688at2"/>
<dbReference type="GO" id="GO:0009244">
    <property type="term" value="P:lipopolysaccharide core region biosynthetic process"/>
    <property type="evidence" value="ECO:0007669"/>
    <property type="project" value="TreeGrafter"/>
</dbReference>
<dbReference type="InterPro" id="IPR051199">
    <property type="entry name" value="LPS_LOS_Heptosyltrfase"/>
</dbReference>
<comment type="caution">
    <text evidence="3">The sequence shown here is derived from an EMBL/GenBank/DDBJ whole genome shotgun (WGS) entry which is preliminary data.</text>
</comment>
<keyword evidence="4" id="KW-1185">Reference proteome</keyword>
<dbReference type="Proteomes" id="UP000267841">
    <property type="component" value="Unassembled WGS sequence"/>
</dbReference>
<dbReference type="RefSeq" id="WP_121010544.1">
    <property type="nucleotide sequence ID" value="NZ_RCCJ01000001.1"/>
</dbReference>
<organism evidence="3 4">
    <name type="scientific">Hydrogenivirga caldilitoris</name>
    <dbReference type="NCBI Taxonomy" id="246264"/>
    <lineage>
        <taxon>Bacteria</taxon>
        <taxon>Pseudomonadati</taxon>
        <taxon>Aquificota</taxon>
        <taxon>Aquificia</taxon>
        <taxon>Aquificales</taxon>
        <taxon>Aquificaceae</taxon>
        <taxon>Hydrogenivirga</taxon>
    </lineage>
</organism>
<accession>A0A497XQQ2</accession>
<keyword evidence="2 3" id="KW-0808">Transferase</keyword>
<dbReference type="EMBL" id="RCCJ01000001">
    <property type="protein sequence ID" value="RLJ70611.1"/>
    <property type="molecule type" value="Genomic_DNA"/>
</dbReference>
<evidence type="ECO:0000313" key="3">
    <source>
        <dbReference type="EMBL" id="RLJ70611.1"/>
    </source>
</evidence>
<dbReference type="GO" id="GO:0008713">
    <property type="term" value="F:ADP-heptose-lipopolysaccharide heptosyltransferase activity"/>
    <property type="evidence" value="ECO:0007669"/>
    <property type="project" value="TreeGrafter"/>
</dbReference>
<evidence type="ECO:0000256" key="1">
    <source>
        <dbReference type="ARBA" id="ARBA00022676"/>
    </source>
</evidence>
<name>A0A497XQQ2_9AQUI</name>
<dbReference type="InterPro" id="IPR002201">
    <property type="entry name" value="Glyco_trans_9"/>
</dbReference>
<dbReference type="Pfam" id="PF01075">
    <property type="entry name" value="Glyco_transf_9"/>
    <property type="match status" value="1"/>
</dbReference>
<proteinExistence type="predicted"/>
<sequence>MKFLIWQTAFLGDVILTTPLIRTIEKNYPKAGIAFVGRPFIRELFKGWNLELIPFSKGLMESFSILKRLKGFDVAIVPHRSLRTALIMLFSGIPIRVGFDRSEFPKAYTHIVEHRWELHEVDRNLMLLKALGIKELTRETFLPMEEEEFKDTLKRFSLKEREYVVINPFSNFPLKEWSLDNWTDTIKALKGIDVVVTGLPSDRDKVEILRSRVEFINLVGKTSLRELMAVIKGCRVVLSNDSSPVHIANALGVPAVTVYTATSPKYGFYPLAGAYLENPAPCSPCSPNPKRCKTGTFECLSLPPAQLLLEVVKEFL</sequence>
<dbReference type="PANTHER" id="PTHR30160:SF1">
    <property type="entry name" value="LIPOPOLYSACCHARIDE 1,2-N-ACETYLGLUCOSAMINETRANSFERASE-RELATED"/>
    <property type="match status" value="1"/>
</dbReference>
<keyword evidence="1" id="KW-0328">Glycosyltransferase</keyword>
<dbReference type="Gene3D" id="3.40.50.2000">
    <property type="entry name" value="Glycogen Phosphorylase B"/>
    <property type="match status" value="2"/>
</dbReference>
<evidence type="ECO:0000313" key="4">
    <source>
        <dbReference type="Proteomes" id="UP000267841"/>
    </source>
</evidence>
<dbReference type="SUPFAM" id="SSF53756">
    <property type="entry name" value="UDP-Glycosyltransferase/glycogen phosphorylase"/>
    <property type="match status" value="1"/>
</dbReference>
<dbReference type="GO" id="GO:0005829">
    <property type="term" value="C:cytosol"/>
    <property type="evidence" value="ECO:0007669"/>
    <property type="project" value="TreeGrafter"/>
</dbReference>